<evidence type="ECO:0000313" key="1">
    <source>
        <dbReference type="EMBL" id="MBM6820888.1"/>
    </source>
</evidence>
<dbReference type="Proteomes" id="UP000767334">
    <property type="component" value="Unassembled WGS sequence"/>
</dbReference>
<name>A0ABS2FJY3_9CLOT</name>
<sequence>MDNKKPQEYIANIAKASSYFAFKNGPIKELCKAGKISEEELNNMQSYMQNHLAYLYTVLLEENNLKKFDLVISTMNKFYVDDKEEVLLADDGFDKFYENLFPQVSNISINNIKK</sequence>
<accession>A0ABS2FJY3</accession>
<evidence type="ECO:0000313" key="2">
    <source>
        <dbReference type="Proteomes" id="UP000767334"/>
    </source>
</evidence>
<dbReference type="EMBL" id="JACJLL010000192">
    <property type="protein sequence ID" value="MBM6820888.1"/>
    <property type="molecule type" value="Genomic_DNA"/>
</dbReference>
<dbReference type="RefSeq" id="WP_148323055.1">
    <property type="nucleotide sequence ID" value="NZ_JACJLL010000192.1"/>
</dbReference>
<protein>
    <submittedName>
        <fullName evidence="1">Uncharacterized protein</fullName>
    </submittedName>
</protein>
<comment type="caution">
    <text evidence="1">The sequence shown here is derived from an EMBL/GenBank/DDBJ whole genome shotgun (WGS) entry which is preliminary data.</text>
</comment>
<keyword evidence="2" id="KW-1185">Reference proteome</keyword>
<reference evidence="1 2" key="1">
    <citation type="journal article" date="2021" name="Sci. Rep.">
        <title>The distribution of antibiotic resistance genes in chicken gut microbiota commensals.</title>
        <authorList>
            <person name="Juricova H."/>
            <person name="Matiasovicova J."/>
            <person name="Kubasova T."/>
            <person name="Cejkova D."/>
            <person name="Rychlik I."/>
        </authorList>
    </citation>
    <scope>NUCLEOTIDE SEQUENCE [LARGE SCALE GENOMIC DNA]</scope>
    <source>
        <strain evidence="1 2">An435</strain>
    </source>
</reference>
<gene>
    <name evidence="1" type="ORF">H6A19_16350</name>
</gene>
<proteinExistence type="predicted"/>
<organism evidence="1 2">
    <name type="scientific">Clostridium saudiense</name>
    <dbReference type="NCBI Taxonomy" id="1414720"/>
    <lineage>
        <taxon>Bacteria</taxon>
        <taxon>Bacillati</taxon>
        <taxon>Bacillota</taxon>
        <taxon>Clostridia</taxon>
        <taxon>Eubacteriales</taxon>
        <taxon>Clostridiaceae</taxon>
        <taxon>Clostridium</taxon>
    </lineage>
</organism>